<evidence type="ECO:0000313" key="1">
    <source>
        <dbReference type="EMBL" id="GLP95317.1"/>
    </source>
</evidence>
<dbReference type="Proteomes" id="UP001161422">
    <property type="component" value="Unassembled WGS sequence"/>
</dbReference>
<sequence length="62" mass="7351">MADVIDQANELQEMRIAHQIENRNNERLINTGRCHYCDSLTGDRCFCDVDCRDDFEFINRAR</sequence>
<name>A0AA37RVI0_9GAMM</name>
<accession>A0AA37RVI0</accession>
<proteinExistence type="predicted"/>
<dbReference type="RefSeq" id="WP_095506641.1">
    <property type="nucleotide sequence ID" value="NZ_BSNC01000002.1"/>
</dbReference>
<reference evidence="1" key="1">
    <citation type="journal article" date="2014" name="Int. J. Syst. Evol. Microbiol.">
        <title>Complete genome sequence of Corynebacterium casei LMG S-19264T (=DSM 44701T), isolated from a smear-ripened cheese.</title>
        <authorList>
            <consortium name="US DOE Joint Genome Institute (JGI-PGF)"/>
            <person name="Walter F."/>
            <person name="Albersmeier A."/>
            <person name="Kalinowski J."/>
            <person name="Ruckert C."/>
        </authorList>
    </citation>
    <scope>NUCLEOTIDE SEQUENCE</scope>
    <source>
        <strain evidence="1">NBRC 101628</strain>
    </source>
</reference>
<evidence type="ECO:0008006" key="3">
    <source>
        <dbReference type="Google" id="ProtNLM"/>
    </source>
</evidence>
<protein>
    <recommendedName>
        <fullName evidence="3">DUF2116 family Zn-ribbon domain-containing protein</fullName>
    </recommendedName>
</protein>
<organism evidence="1 2">
    <name type="scientific">Paraferrimonas sedimenticola</name>
    <dbReference type="NCBI Taxonomy" id="375674"/>
    <lineage>
        <taxon>Bacteria</taxon>
        <taxon>Pseudomonadati</taxon>
        <taxon>Pseudomonadota</taxon>
        <taxon>Gammaproteobacteria</taxon>
        <taxon>Alteromonadales</taxon>
        <taxon>Ferrimonadaceae</taxon>
        <taxon>Paraferrimonas</taxon>
    </lineage>
</organism>
<gene>
    <name evidence="1" type="ORF">GCM10007895_06230</name>
</gene>
<evidence type="ECO:0000313" key="2">
    <source>
        <dbReference type="Proteomes" id="UP001161422"/>
    </source>
</evidence>
<dbReference type="EMBL" id="BSNC01000002">
    <property type="protein sequence ID" value="GLP95317.1"/>
    <property type="molecule type" value="Genomic_DNA"/>
</dbReference>
<keyword evidence="2" id="KW-1185">Reference proteome</keyword>
<comment type="caution">
    <text evidence="1">The sequence shown here is derived from an EMBL/GenBank/DDBJ whole genome shotgun (WGS) entry which is preliminary data.</text>
</comment>
<reference evidence="1" key="2">
    <citation type="submission" date="2023-01" db="EMBL/GenBank/DDBJ databases">
        <title>Draft genome sequence of Paraferrimonas sedimenticola strain NBRC 101628.</title>
        <authorList>
            <person name="Sun Q."/>
            <person name="Mori K."/>
        </authorList>
    </citation>
    <scope>NUCLEOTIDE SEQUENCE</scope>
    <source>
        <strain evidence="1">NBRC 101628</strain>
    </source>
</reference>
<dbReference type="AlphaFoldDB" id="A0AA37RVI0"/>